<dbReference type="GO" id="GO:0003841">
    <property type="term" value="F:1-acylglycerol-3-phosphate O-acyltransferase activity"/>
    <property type="evidence" value="ECO:0007669"/>
    <property type="project" value="TreeGrafter"/>
</dbReference>
<dbReference type="PANTHER" id="PTHR10434:SF64">
    <property type="entry name" value="1-ACYL-SN-GLYCEROL-3-PHOSPHATE ACYLTRANSFERASE-RELATED"/>
    <property type="match status" value="1"/>
</dbReference>
<proteinExistence type="predicted"/>
<evidence type="ECO:0000256" key="1">
    <source>
        <dbReference type="ARBA" id="ARBA00005189"/>
    </source>
</evidence>
<name>A0A7S3Q069_9STRA</name>
<reference evidence="9" key="1">
    <citation type="submission" date="2021-01" db="EMBL/GenBank/DDBJ databases">
        <authorList>
            <person name="Corre E."/>
            <person name="Pelletier E."/>
            <person name="Niang G."/>
            <person name="Scheremetjew M."/>
            <person name="Finn R."/>
            <person name="Kale V."/>
            <person name="Holt S."/>
            <person name="Cochrane G."/>
            <person name="Meng A."/>
            <person name="Brown T."/>
            <person name="Cohen L."/>
        </authorList>
    </citation>
    <scope>NUCLEOTIDE SEQUENCE</scope>
    <source>
        <strain evidence="9">MM31A-1</strain>
    </source>
</reference>
<evidence type="ECO:0000256" key="2">
    <source>
        <dbReference type="ARBA" id="ARBA00022516"/>
    </source>
</evidence>
<protein>
    <recommendedName>
        <fullName evidence="8">Phospholipid/glycerol acyltransferase domain-containing protein</fullName>
    </recommendedName>
</protein>
<keyword evidence="6" id="KW-0812">Transmembrane</keyword>
<keyword evidence="6" id="KW-0472">Membrane</keyword>
<evidence type="ECO:0000256" key="5">
    <source>
        <dbReference type="ARBA" id="ARBA00023315"/>
    </source>
</evidence>
<evidence type="ECO:0000256" key="4">
    <source>
        <dbReference type="ARBA" id="ARBA00023098"/>
    </source>
</evidence>
<keyword evidence="5" id="KW-0012">Acyltransferase</keyword>
<accession>A0A7S3Q069</accession>
<dbReference type="PANTHER" id="PTHR10434">
    <property type="entry name" value="1-ACYL-SN-GLYCEROL-3-PHOSPHATE ACYLTRANSFERASE"/>
    <property type="match status" value="1"/>
</dbReference>
<feature type="chain" id="PRO_5030583554" description="Phospholipid/glycerol acyltransferase domain-containing protein" evidence="7">
    <location>
        <begin position="22"/>
        <end position="353"/>
    </location>
</feature>
<dbReference type="InterPro" id="IPR002123">
    <property type="entry name" value="Plipid/glycerol_acylTrfase"/>
</dbReference>
<feature type="signal peptide" evidence="7">
    <location>
        <begin position="1"/>
        <end position="21"/>
    </location>
</feature>
<keyword evidence="6" id="KW-1133">Transmembrane helix</keyword>
<organism evidence="9">
    <name type="scientific">Chaetoceros debilis</name>
    <dbReference type="NCBI Taxonomy" id="122233"/>
    <lineage>
        <taxon>Eukaryota</taxon>
        <taxon>Sar</taxon>
        <taxon>Stramenopiles</taxon>
        <taxon>Ochrophyta</taxon>
        <taxon>Bacillariophyta</taxon>
        <taxon>Coscinodiscophyceae</taxon>
        <taxon>Chaetocerotophycidae</taxon>
        <taxon>Chaetocerotales</taxon>
        <taxon>Chaetocerotaceae</taxon>
        <taxon>Chaetoceros</taxon>
    </lineage>
</organism>
<dbReference type="GO" id="GO:0006654">
    <property type="term" value="P:phosphatidic acid biosynthetic process"/>
    <property type="evidence" value="ECO:0007669"/>
    <property type="project" value="TreeGrafter"/>
</dbReference>
<evidence type="ECO:0000256" key="7">
    <source>
        <dbReference type="SAM" id="SignalP"/>
    </source>
</evidence>
<evidence type="ECO:0000256" key="6">
    <source>
        <dbReference type="SAM" id="Phobius"/>
    </source>
</evidence>
<dbReference type="SMART" id="SM00563">
    <property type="entry name" value="PlsC"/>
    <property type="match status" value="1"/>
</dbReference>
<gene>
    <name evidence="9" type="ORF">CDEB00056_LOCUS6070</name>
</gene>
<keyword evidence="7" id="KW-0732">Signal</keyword>
<dbReference type="Pfam" id="PF01553">
    <property type="entry name" value="Acyltransferase"/>
    <property type="match status" value="1"/>
</dbReference>
<keyword evidence="4" id="KW-0443">Lipid metabolism</keyword>
<dbReference type="CDD" id="cd07989">
    <property type="entry name" value="LPLAT_AGPAT-like"/>
    <property type="match status" value="1"/>
</dbReference>
<feature type="transmembrane region" description="Helical" evidence="6">
    <location>
        <begin position="105"/>
        <end position="129"/>
    </location>
</feature>
<evidence type="ECO:0000313" key="9">
    <source>
        <dbReference type="EMBL" id="CAE0461229.1"/>
    </source>
</evidence>
<keyword evidence="2" id="KW-0444">Lipid biosynthesis</keyword>
<evidence type="ECO:0000256" key="3">
    <source>
        <dbReference type="ARBA" id="ARBA00022679"/>
    </source>
</evidence>
<comment type="pathway">
    <text evidence="1">Lipid metabolism.</text>
</comment>
<dbReference type="SUPFAM" id="SSF69593">
    <property type="entry name" value="Glycerol-3-phosphate (1)-acyltransferase"/>
    <property type="match status" value="1"/>
</dbReference>
<evidence type="ECO:0000259" key="8">
    <source>
        <dbReference type="SMART" id="SM00563"/>
    </source>
</evidence>
<dbReference type="AlphaFoldDB" id="A0A7S3Q069"/>
<keyword evidence="3" id="KW-0808">Transferase</keyword>
<dbReference type="EMBL" id="HBIO01008000">
    <property type="protein sequence ID" value="CAE0461229.1"/>
    <property type="molecule type" value="Transcribed_RNA"/>
</dbReference>
<sequence length="353" mass="39311">MKLDPRVLSLVFLVSATCTSAFTIPSSRPNSTVKSTSLFPAPRGSIKKSDNGISNSHYQPSVAKSTTAVNASSSALSPANGDDKEEKLGLFTFKTPYGYLNPYGIYYGLTSILLGIPWYFAITFCQLLYKITNNKVDKMKRLPTFFSHCWGITLLRLTGNFPKVEGYEHLRKFYKEGRAAMIVANHNSWLDIPSLGITTGWRNYKLISKVELNKVPILGKAIQVGGHVMVDRSSRRSQIQTFKEGMKWLQDGVHLCAFPEGTRSKDGHLLPFKNGAFKMAHKVGAPVVCFSIIGAGRLMPANWMFPRRPAYGSMKVIIHPPIESNDKTEKELAKIIRDTIISGLPEEQHPLDE</sequence>
<feature type="domain" description="Phospholipid/glycerol acyltransferase" evidence="8">
    <location>
        <begin position="180"/>
        <end position="295"/>
    </location>
</feature>